<proteinExistence type="predicted"/>
<comment type="caution">
    <text evidence="1">The sequence shown here is derived from an EMBL/GenBank/DDBJ whole genome shotgun (WGS) entry which is preliminary data.</text>
</comment>
<organism evidence="1 2">
    <name type="scientific">Asaia siamensis</name>
    <dbReference type="NCBI Taxonomy" id="110479"/>
    <lineage>
        <taxon>Bacteria</taxon>
        <taxon>Pseudomonadati</taxon>
        <taxon>Pseudomonadota</taxon>
        <taxon>Alphaproteobacteria</taxon>
        <taxon>Acetobacterales</taxon>
        <taxon>Acetobacteraceae</taxon>
        <taxon>Asaia</taxon>
    </lineage>
</organism>
<reference evidence="2" key="1">
    <citation type="journal article" date="2019" name="Int. J. Syst. Evol. Microbiol.">
        <title>The Global Catalogue of Microorganisms (GCM) 10K type strain sequencing project: providing services to taxonomists for standard genome sequencing and annotation.</title>
        <authorList>
            <consortium name="The Broad Institute Genomics Platform"/>
            <consortium name="The Broad Institute Genome Sequencing Center for Infectious Disease"/>
            <person name="Wu L."/>
            <person name="Ma J."/>
        </authorList>
    </citation>
    <scope>NUCLEOTIDE SEQUENCE [LARGE SCALE GENOMIC DNA]</scope>
    <source>
        <strain evidence="2">CCM 7132</strain>
    </source>
</reference>
<name>A0ABQ1LVM4_9PROT</name>
<evidence type="ECO:0000313" key="1">
    <source>
        <dbReference type="EMBL" id="GGC30524.1"/>
    </source>
</evidence>
<sequence>MSDASCYQQKAAMMAGKAGSMIDTGENAITGKADEVDPVWSVIHTGQGQKLSDAIGTRPDFRGIEFCKPLRHRDPFILALSPRKGRRNQGSDVSDCARYSVGEQYCR</sequence>
<protein>
    <submittedName>
        <fullName evidence="1">Uncharacterized protein</fullName>
    </submittedName>
</protein>
<accession>A0ABQ1LVM4</accession>
<evidence type="ECO:0000313" key="2">
    <source>
        <dbReference type="Proteomes" id="UP000637769"/>
    </source>
</evidence>
<dbReference type="EMBL" id="BMCH01000003">
    <property type="protein sequence ID" value="GGC30524.1"/>
    <property type="molecule type" value="Genomic_DNA"/>
</dbReference>
<dbReference type="Proteomes" id="UP000637769">
    <property type="component" value="Unassembled WGS sequence"/>
</dbReference>
<keyword evidence="2" id="KW-1185">Reference proteome</keyword>
<gene>
    <name evidence="1" type="ORF">GCM10007207_15060</name>
</gene>